<evidence type="ECO:0000313" key="2">
    <source>
        <dbReference type="Proteomes" id="UP001275436"/>
    </source>
</evidence>
<gene>
    <name evidence="1" type="ORF">MACH08_32390</name>
</gene>
<evidence type="ECO:0000313" key="1">
    <source>
        <dbReference type="EMBL" id="GLO67455.1"/>
    </source>
</evidence>
<protein>
    <recommendedName>
        <fullName evidence="3">HEPN domain-containing protein</fullName>
    </recommendedName>
</protein>
<accession>A0ABQ5TN16</accession>
<evidence type="ECO:0008006" key="3">
    <source>
        <dbReference type="Google" id="ProtNLM"/>
    </source>
</evidence>
<organism evidence="1 2">
    <name type="scientific">Oceanobacillus kimchii</name>
    <dbReference type="NCBI Taxonomy" id="746691"/>
    <lineage>
        <taxon>Bacteria</taxon>
        <taxon>Bacillati</taxon>
        <taxon>Bacillota</taxon>
        <taxon>Bacilli</taxon>
        <taxon>Bacillales</taxon>
        <taxon>Bacillaceae</taxon>
        <taxon>Oceanobacillus</taxon>
    </lineage>
</organism>
<comment type="caution">
    <text evidence="1">The sequence shown here is derived from an EMBL/GenBank/DDBJ whole genome shotgun (WGS) entry which is preliminary data.</text>
</comment>
<dbReference type="Proteomes" id="UP001275436">
    <property type="component" value="Unassembled WGS sequence"/>
</dbReference>
<proteinExistence type="predicted"/>
<reference evidence="1 2" key="1">
    <citation type="submission" date="2023-02" db="EMBL/GenBank/DDBJ databases">
        <title>Oceanobacillus kimchii IFOP_LL358 isolated form Alexandrium catenella lab strain.</title>
        <authorList>
            <person name="Gajardo G."/>
            <person name="Ueki S."/>
            <person name="Maruyama F."/>
        </authorList>
    </citation>
    <scope>NUCLEOTIDE SEQUENCE [LARGE SCALE GENOMIC DNA]</scope>
    <source>
        <strain evidence="1 2">IFOP_LL358</strain>
    </source>
</reference>
<name>A0ABQ5TN16_9BACI</name>
<dbReference type="EMBL" id="BSKO01000001">
    <property type="protein sequence ID" value="GLO67455.1"/>
    <property type="molecule type" value="Genomic_DNA"/>
</dbReference>
<sequence length="58" mass="6752">MINQIKGNKNTLLPLSWQIRVKNYRKKAETLLESQLLVSKSITLLPSHSYYVLAYTLM</sequence>
<keyword evidence="2" id="KW-1185">Reference proteome</keyword>